<reference evidence="2" key="2">
    <citation type="submission" date="2020-08" db="EMBL/GenBank/DDBJ databases">
        <title>Draft Genome Sequence of Cumin Blight Pathogen Alternaria burnsii.</title>
        <authorList>
            <person name="Feng Z."/>
        </authorList>
    </citation>
    <scope>NUCLEOTIDE SEQUENCE</scope>
    <source>
        <strain evidence="2">CBS107.38</strain>
    </source>
</reference>
<feature type="compositionally biased region" description="Polar residues" evidence="1">
    <location>
        <begin position="346"/>
        <end position="357"/>
    </location>
</feature>
<feature type="region of interest" description="Disordered" evidence="1">
    <location>
        <begin position="345"/>
        <end position="385"/>
    </location>
</feature>
<gene>
    <name evidence="2" type="ORF">GT037_007008</name>
</gene>
<feature type="region of interest" description="Disordered" evidence="1">
    <location>
        <begin position="29"/>
        <end position="67"/>
    </location>
</feature>
<feature type="compositionally biased region" description="Basic and acidic residues" evidence="1">
    <location>
        <begin position="47"/>
        <end position="64"/>
    </location>
</feature>
<organism evidence="2 3">
    <name type="scientific">Alternaria burnsii</name>
    <dbReference type="NCBI Taxonomy" id="1187904"/>
    <lineage>
        <taxon>Eukaryota</taxon>
        <taxon>Fungi</taxon>
        <taxon>Dikarya</taxon>
        <taxon>Ascomycota</taxon>
        <taxon>Pezizomycotina</taxon>
        <taxon>Dothideomycetes</taxon>
        <taxon>Pleosporomycetidae</taxon>
        <taxon>Pleosporales</taxon>
        <taxon>Pleosporineae</taxon>
        <taxon>Pleosporaceae</taxon>
        <taxon>Alternaria</taxon>
        <taxon>Alternaria sect. Alternaria</taxon>
    </lineage>
</organism>
<feature type="compositionally biased region" description="Low complexity" evidence="1">
    <location>
        <begin position="375"/>
        <end position="385"/>
    </location>
</feature>
<evidence type="ECO:0000313" key="2">
    <source>
        <dbReference type="EMBL" id="KAF7675245.1"/>
    </source>
</evidence>
<comment type="caution">
    <text evidence="2">The sequence shown here is derived from an EMBL/GenBank/DDBJ whole genome shotgun (WGS) entry which is preliminary data.</text>
</comment>
<sequence>MDFPHAAMRATLAATNFSLAEVPSLYVRPEKSRSNSYRKGNLVQVPRKSEESKSDAGSDQDQRKTFRKSSIRKFGSLFSRDGGLRSSIASSSPLATVVNSECVDDEESVETVCSVQPTTTASSIETISPIGPMKLEKIRERHRKFAQLQEPGEDDTTILTVKPDDCYRYECNDTVDDQDVREEPQECKDTHVVHDSARALLGNRKYDQHHESLHVNLTPDDVERFASEIRNMTIADVHLSLFGYWIKESDENFKEAKKHLRELGVDRGYNLSRLNNSCLEELCRDVFDVRPTKCRTTVLKQQASIEEAMLLCLTQTRSCSLPILPRDDNLPPSFRGQREQVIGETAQRSISLGSPGSSMDYPPDTPDRPLPLSPRSPSSTLGSPPLALEFPALHSAAGDTGASDDFSMLESYRGSSDSSLNGTSDWDFRIADIYEQVVSLEDVSQIDQVIADLRDLKALYSSRNIEK</sequence>
<keyword evidence="3" id="KW-1185">Reference proteome</keyword>
<evidence type="ECO:0000256" key="1">
    <source>
        <dbReference type="SAM" id="MobiDB-lite"/>
    </source>
</evidence>
<dbReference type="AlphaFoldDB" id="A0A8H7B564"/>
<dbReference type="Proteomes" id="UP000596902">
    <property type="component" value="Unassembled WGS sequence"/>
</dbReference>
<proteinExistence type="predicted"/>
<dbReference type="RefSeq" id="XP_038785527.1">
    <property type="nucleotide sequence ID" value="XM_038932055.1"/>
</dbReference>
<name>A0A8H7B564_9PLEO</name>
<dbReference type="EMBL" id="JAAABM010000009">
    <property type="protein sequence ID" value="KAF7675245.1"/>
    <property type="molecule type" value="Genomic_DNA"/>
</dbReference>
<accession>A0A8H7B564</accession>
<reference evidence="2" key="1">
    <citation type="submission" date="2020-01" db="EMBL/GenBank/DDBJ databases">
        <authorList>
            <person name="Feng Z.H.Z."/>
        </authorList>
    </citation>
    <scope>NUCLEOTIDE SEQUENCE</scope>
    <source>
        <strain evidence="2">CBS107.38</strain>
    </source>
</reference>
<evidence type="ECO:0000313" key="3">
    <source>
        <dbReference type="Proteomes" id="UP000596902"/>
    </source>
</evidence>
<dbReference type="GeneID" id="62205233"/>
<protein>
    <submittedName>
        <fullName evidence="2">Uncharacterized protein</fullName>
    </submittedName>
</protein>